<evidence type="ECO:0000256" key="1">
    <source>
        <dbReference type="SAM" id="Coils"/>
    </source>
</evidence>
<dbReference type="GO" id="GO:0035253">
    <property type="term" value="C:ciliary rootlet"/>
    <property type="evidence" value="ECO:0000318"/>
    <property type="project" value="GO_Central"/>
</dbReference>
<feature type="compositionally biased region" description="Low complexity" evidence="2">
    <location>
        <begin position="39"/>
        <end position="78"/>
    </location>
</feature>
<feature type="region of interest" description="Disordered" evidence="2">
    <location>
        <begin position="367"/>
        <end position="409"/>
    </location>
</feature>
<dbReference type="PANTHER" id="PTHR46518:SF1">
    <property type="entry name" value="OUTER DYNEIN ARM-DOCKING COMPLEX SUBUNIT 3"/>
    <property type="match status" value="1"/>
</dbReference>
<evidence type="ECO:0000313" key="4">
    <source>
        <dbReference type="Proteomes" id="UP000006906"/>
    </source>
</evidence>
<dbReference type="PANTHER" id="PTHR46518">
    <property type="entry name" value="COILED-COIL DOMAIN-CONTAINING PROTEIN 151"/>
    <property type="match status" value="1"/>
</dbReference>
<dbReference type="AlphaFoldDB" id="A0A2K3DGG9"/>
<feature type="coiled-coil region" evidence="1">
    <location>
        <begin position="248"/>
        <end position="363"/>
    </location>
</feature>
<proteinExistence type="predicted"/>
<dbReference type="InterPro" id="IPR033192">
    <property type="entry name" value="ODAD3"/>
</dbReference>
<dbReference type="GO" id="GO:0036158">
    <property type="term" value="P:outer dynein arm assembly"/>
    <property type="evidence" value="ECO:0000318"/>
    <property type="project" value="GO_Central"/>
</dbReference>
<dbReference type="GO" id="GO:0036064">
    <property type="term" value="C:ciliary basal body"/>
    <property type="evidence" value="ECO:0000318"/>
    <property type="project" value="GO_Central"/>
</dbReference>
<evidence type="ECO:0000256" key="2">
    <source>
        <dbReference type="SAM" id="MobiDB-lite"/>
    </source>
</evidence>
<accession>A0A2K3DGG9</accession>
<feature type="compositionally biased region" description="Low complexity" evidence="2">
    <location>
        <begin position="371"/>
        <end position="409"/>
    </location>
</feature>
<dbReference type="KEGG" id="cre:CHLRE_08g361200v5"/>
<evidence type="ECO:0000313" key="3">
    <source>
        <dbReference type="EMBL" id="PNW79643.1"/>
    </source>
</evidence>
<dbReference type="RefSeq" id="XP_042921821.1">
    <property type="nucleotide sequence ID" value="XM_043064820.1"/>
</dbReference>
<feature type="region of interest" description="Disordered" evidence="2">
    <location>
        <begin position="121"/>
        <end position="144"/>
    </location>
</feature>
<feature type="compositionally biased region" description="Low complexity" evidence="2">
    <location>
        <begin position="1"/>
        <end position="30"/>
    </location>
</feature>
<organism evidence="3 4">
    <name type="scientific">Chlamydomonas reinhardtii</name>
    <name type="common">Chlamydomonas smithii</name>
    <dbReference type="NCBI Taxonomy" id="3055"/>
    <lineage>
        <taxon>Eukaryota</taxon>
        <taxon>Viridiplantae</taxon>
        <taxon>Chlorophyta</taxon>
        <taxon>core chlorophytes</taxon>
        <taxon>Chlorophyceae</taxon>
        <taxon>CS clade</taxon>
        <taxon>Chlamydomonadales</taxon>
        <taxon>Chlamydomonadaceae</taxon>
        <taxon>Chlamydomonas</taxon>
    </lineage>
</organism>
<dbReference type="EMBL" id="CM008969">
    <property type="protein sequence ID" value="PNW79643.1"/>
    <property type="molecule type" value="Genomic_DNA"/>
</dbReference>
<dbReference type="GO" id="GO:0003341">
    <property type="term" value="P:cilium movement"/>
    <property type="evidence" value="ECO:0000318"/>
    <property type="project" value="GO_Central"/>
</dbReference>
<reference evidence="3" key="2">
    <citation type="submission" date="2017-07" db="EMBL/GenBank/DDBJ databases">
        <title>WGS assembly of Chlamydomonas reinhardtii.</title>
        <authorList>
            <consortium name="Chlamydomonas Annotation Team"/>
            <consortium name="JGI Annotation Team"/>
            <person name="Merchant S.S."/>
            <person name="Prochnik S.E."/>
            <person name="Vallon O."/>
            <person name="Harris E.H."/>
            <person name="Karpowicz S.J."/>
            <person name="Witman G.B."/>
            <person name="Terry A."/>
            <person name="Salamov A."/>
            <person name="Fritz-Laylin L.K."/>
            <person name="Marechal-Drouard L."/>
            <person name="Marshall W.F."/>
            <person name="Qu L.H."/>
            <person name="Nelson D.R."/>
            <person name="Sanderfoot A.A."/>
            <person name="Spalding M.H."/>
            <person name="Kapitonov V.V."/>
            <person name="Ren Q."/>
            <person name="Ferris P."/>
            <person name="Lindquist E."/>
            <person name="Shapiro H."/>
            <person name="Lucas S.M."/>
            <person name="Grimwood J."/>
            <person name="Schmutz J."/>
            <person name="Grigoriev I.V."/>
            <person name="Rokhsar D.S."/>
        </authorList>
    </citation>
    <scope>NUCLEOTIDE SEQUENCE</scope>
    <source>
        <strain evidence="3">CC-503 cw92 mt+</strain>
    </source>
</reference>
<gene>
    <name evidence="3" type="ORF">CHLRE_08g361200v5</name>
</gene>
<dbReference type="EMBL" id="CM008969">
    <property type="protein sequence ID" value="PNW79642.1"/>
    <property type="molecule type" value="Genomic_DNA"/>
</dbReference>
<feature type="compositionally biased region" description="Polar residues" evidence="2">
    <location>
        <begin position="134"/>
        <end position="143"/>
    </location>
</feature>
<dbReference type="GO" id="GO:0097542">
    <property type="term" value="C:ciliary tip"/>
    <property type="evidence" value="ECO:0000318"/>
    <property type="project" value="GO_Central"/>
</dbReference>
<dbReference type="ExpressionAtlas" id="A0A2K3DGG9">
    <property type="expression patterns" value="baseline and differential"/>
</dbReference>
<feature type="region of interest" description="Disordered" evidence="2">
    <location>
        <begin position="1"/>
        <end position="80"/>
    </location>
</feature>
<dbReference type="STRING" id="3055.A0A2K3DGG9"/>
<sequence>MSTPPRSTGPSAGASPAASSARPPSVSRTVGTPTKDASRAAATTTSTTGQSTSRSHTSASSSSRAAGASAALNAQAEADMAAQLQERLAQLEADTQASQDQAQWTIKQNKNTLLALKQENKDLSAEVSRRGGSNELQCKSGSATDGGKVVERLERQVHELRRGHDKIAKDKKTALQKLDNLHDSLRDLAKVAAGAAPSPSGSGAHSHSYSHAVPVNASTASSASAATMAAISAAAAALPANSPAARELRQLQNRLDKATVKADEAYSIRKTYEQVLEKLRVEEPLLEARIRGLQEQRATKQSAMQAAALSGREAHAAKEAAKQQLAALAEELAAGRARRGRVLAEMREKAATLQQTNRTLMQRQFQPLVTSSSEAAAHPDSAAASPAGKPSAAPTDPTNPTAAEEADALHASSLSTATAAAVERGEGDDITARDLVVRLCRATGARRVSELLARLLTQQESYANLVSMRSAATTQRLALVQELEVLRSHREELRGGGKMSTQRQLDAAQEELREAAARADAAASSLEGLLKGWADVRSGLEHLAALVAPLPLPAGGQPAVPVEDETLGDVLAQIESRLHNAYKLIATLPKAAELLEANYAALRADTGA</sequence>
<dbReference type="RefSeq" id="XP_042921822.1">
    <property type="nucleotide sequence ID" value="XM_043064821.1"/>
</dbReference>
<dbReference type="Gramene" id="PNW79643">
    <property type="protein sequence ID" value="PNW79643"/>
    <property type="gene ID" value="CHLRE_08g361200v5"/>
</dbReference>
<dbReference type="GeneID" id="5721578"/>
<dbReference type="Gramene" id="PNW79642">
    <property type="protein sequence ID" value="PNW79642"/>
    <property type="gene ID" value="CHLRE_08g361200v5"/>
</dbReference>
<keyword evidence="4" id="KW-1185">Reference proteome</keyword>
<feature type="coiled-coil region" evidence="1">
    <location>
        <begin position="498"/>
        <end position="525"/>
    </location>
</feature>
<name>A0A2K3DGG9_CHLRE</name>
<keyword evidence="1" id="KW-0175">Coiled coil</keyword>
<dbReference type="OrthoDB" id="10255247at2759"/>
<reference evidence="3 4" key="1">
    <citation type="journal article" date="2007" name="Science">
        <title>The Chlamydomonas genome reveals the evolution of key animal and plant functions.</title>
        <authorList>
            <person name="Merchant S.S."/>
            <person name="Prochnik S.E."/>
            <person name="Vallon O."/>
            <person name="Harris E.H."/>
            <person name="Karpowicz S.J."/>
            <person name="Witman G.B."/>
            <person name="Terry A."/>
            <person name="Salamov A."/>
            <person name="Fritz-Laylin L.K."/>
            <person name="Marechal-Drouard L."/>
            <person name="Marshall W.F."/>
            <person name="Qu L.H."/>
            <person name="Nelson D.R."/>
            <person name="Sanderfoot A.A."/>
            <person name="Spalding M.H."/>
            <person name="Kapitonov V.V."/>
            <person name="Ren Q."/>
            <person name="Ferris P."/>
            <person name="Lindquist E."/>
            <person name="Shapiro H."/>
            <person name="Lucas S.M."/>
            <person name="Grimwood J."/>
            <person name="Schmutz J."/>
            <person name="Cardol P."/>
            <person name="Cerutti H."/>
            <person name="Chanfreau G."/>
            <person name="Chen C.L."/>
            <person name="Cognat V."/>
            <person name="Croft M.T."/>
            <person name="Dent R."/>
            <person name="Dutcher S."/>
            <person name="Fernandez E."/>
            <person name="Fukuzawa H."/>
            <person name="Gonzalez-Ballester D."/>
            <person name="Gonzalez-Halphen D."/>
            <person name="Hallmann A."/>
            <person name="Hanikenne M."/>
            <person name="Hippler M."/>
            <person name="Inwood W."/>
            <person name="Jabbari K."/>
            <person name="Kalanon M."/>
            <person name="Kuras R."/>
            <person name="Lefebvre P.A."/>
            <person name="Lemaire S.D."/>
            <person name="Lobanov A.V."/>
            <person name="Lohr M."/>
            <person name="Manuell A."/>
            <person name="Meier I."/>
            <person name="Mets L."/>
            <person name="Mittag M."/>
            <person name="Mittelmeier T."/>
            <person name="Moroney J.V."/>
            <person name="Moseley J."/>
            <person name="Napoli C."/>
            <person name="Nedelcu A.M."/>
            <person name="Niyogi K."/>
            <person name="Novoselov S.V."/>
            <person name="Paulsen I.T."/>
            <person name="Pazour G."/>
            <person name="Purton S."/>
            <person name="Ral J.P."/>
            <person name="Riano-Pachon D.M."/>
            <person name="Riekhof W."/>
            <person name="Rymarquis L."/>
            <person name="Schroda M."/>
            <person name="Stern D."/>
            <person name="Umen J."/>
            <person name="Willows R."/>
            <person name="Wilson N."/>
            <person name="Zimmer S.L."/>
            <person name="Allmer J."/>
            <person name="Balk J."/>
            <person name="Bisova K."/>
            <person name="Chen C.J."/>
            <person name="Elias M."/>
            <person name="Gendler K."/>
            <person name="Hauser C."/>
            <person name="Lamb M.R."/>
            <person name="Ledford H."/>
            <person name="Long J.C."/>
            <person name="Minagawa J."/>
            <person name="Page M.D."/>
            <person name="Pan J."/>
            <person name="Pootakham W."/>
            <person name="Roje S."/>
            <person name="Rose A."/>
            <person name="Stahlberg E."/>
            <person name="Terauchi A.M."/>
            <person name="Yang P."/>
            <person name="Ball S."/>
            <person name="Bowler C."/>
            <person name="Dieckmann C.L."/>
            <person name="Gladyshev V.N."/>
            <person name="Green P."/>
            <person name="Jorgensen R."/>
            <person name="Mayfield S."/>
            <person name="Mueller-Roeber B."/>
            <person name="Rajamani S."/>
            <person name="Sayre R.T."/>
            <person name="Brokstein P."/>
            <person name="Dubchak I."/>
            <person name="Goodstein D."/>
            <person name="Hornick L."/>
            <person name="Huang Y.W."/>
            <person name="Jhaveri J."/>
            <person name="Luo Y."/>
            <person name="Martinez D."/>
            <person name="Ngau W.C."/>
            <person name="Otillar B."/>
            <person name="Poliakov A."/>
            <person name="Porter A."/>
            <person name="Szajkowski L."/>
            <person name="Werner G."/>
            <person name="Zhou K."/>
            <person name="Grigoriev I.V."/>
            <person name="Rokhsar D.S."/>
            <person name="Grossman A.R."/>
        </authorList>
    </citation>
    <scope>NUCLEOTIDE SEQUENCE [LARGE SCALE GENOMIC DNA]</scope>
    <source>
        <strain evidence="4">CC-503</strain>
        <strain evidence="3">CC-503 cw92 mt+</strain>
    </source>
</reference>
<dbReference type="Proteomes" id="UP000006906">
    <property type="component" value="Chromosome 8"/>
</dbReference>
<protein>
    <submittedName>
        <fullName evidence="3">Uncharacterized protein</fullName>
    </submittedName>
</protein>